<feature type="non-terminal residue" evidence="2">
    <location>
        <position position="80"/>
    </location>
</feature>
<dbReference type="Proteomes" id="UP000789759">
    <property type="component" value="Unassembled WGS sequence"/>
</dbReference>
<protein>
    <submittedName>
        <fullName evidence="2">13651_t:CDS:1</fullName>
    </submittedName>
</protein>
<feature type="region of interest" description="Disordered" evidence="1">
    <location>
        <begin position="1"/>
        <end position="27"/>
    </location>
</feature>
<dbReference type="AlphaFoldDB" id="A0A9N9PLQ2"/>
<comment type="caution">
    <text evidence="2">The sequence shown here is derived from an EMBL/GenBank/DDBJ whole genome shotgun (WGS) entry which is preliminary data.</text>
</comment>
<evidence type="ECO:0000256" key="1">
    <source>
        <dbReference type="SAM" id="MobiDB-lite"/>
    </source>
</evidence>
<gene>
    <name evidence="2" type="ORF">CPELLU_LOCUS21583</name>
</gene>
<feature type="compositionally biased region" description="Basic residues" evidence="1">
    <location>
        <begin position="1"/>
        <end position="10"/>
    </location>
</feature>
<organism evidence="2 3">
    <name type="scientific">Cetraspora pellucida</name>
    <dbReference type="NCBI Taxonomy" id="1433469"/>
    <lineage>
        <taxon>Eukaryota</taxon>
        <taxon>Fungi</taxon>
        <taxon>Fungi incertae sedis</taxon>
        <taxon>Mucoromycota</taxon>
        <taxon>Glomeromycotina</taxon>
        <taxon>Glomeromycetes</taxon>
        <taxon>Diversisporales</taxon>
        <taxon>Gigasporaceae</taxon>
        <taxon>Cetraspora</taxon>
    </lineage>
</organism>
<accession>A0A9N9PLQ2</accession>
<name>A0A9N9PLQ2_9GLOM</name>
<keyword evidence="3" id="KW-1185">Reference proteome</keyword>
<evidence type="ECO:0000313" key="2">
    <source>
        <dbReference type="EMBL" id="CAG8837609.1"/>
    </source>
</evidence>
<evidence type="ECO:0000313" key="3">
    <source>
        <dbReference type="Proteomes" id="UP000789759"/>
    </source>
</evidence>
<feature type="non-terminal residue" evidence="2">
    <location>
        <position position="1"/>
    </location>
</feature>
<proteinExistence type="predicted"/>
<sequence>KRKYKKKKEKMKGVEKNQNEKENLNNNILSKKRHQAINIETELTTDVEQYQEADMNYFAKIRTEVEKEKVNENVPLEPTE</sequence>
<feature type="compositionally biased region" description="Basic and acidic residues" evidence="1">
    <location>
        <begin position="11"/>
        <end position="23"/>
    </location>
</feature>
<reference evidence="2" key="1">
    <citation type="submission" date="2021-06" db="EMBL/GenBank/DDBJ databases">
        <authorList>
            <person name="Kallberg Y."/>
            <person name="Tangrot J."/>
            <person name="Rosling A."/>
        </authorList>
    </citation>
    <scope>NUCLEOTIDE SEQUENCE</scope>
    <source>
        <strain evidence="2">FL966</strain>
    </source>
</reference>
<dbReference type="EMBL" id="CAJVQA010081965">
    <property type="protein sequence ID" value="CAG8837609.1"/>
    <property type="molecule type" value="Genomic_DNA"/>
</dbReference>